<comment type="caution">
    <text evidence="2">The sequence shown here is derived from an EMBL/GenBank/DDBJ whole genome shotgun (WGS) entry which is preliminary data.</text>
</comment>
<dbReference type="AlphaFoldDB" id="A0A2V0RHN2"/>
<reference evidence="2" key="1">
    <citation type="submission" date="2017-04" db="EMBL/GenBank/DDBJ databases">
        <title>Unveiling RNA virosphere associated with marine microorganisms.</title>
        <authorList>
            <person name="Urayama S."/>
            <person name="Takaki Y."/>
            <person name="Nishi S."/>
            <person name="Yoshida Y."/>
            <person name="Deguchi S."/>
            <person name="Takai K."/>
            <person name="Nunoura T."/>
        </authorList>
    </citation>
    <scope>NUCLEOTIDE SEQUENCE</scope>
</reference>
<feature type="compositionally biased region" description="Basic and acidic residues" evidence="1">
    <location>
        <begin position="135"/>
        <end position="146"/>
    </location>
</feature>
<feature type="region of interest" description="Disordered" evidence="1">
    <location>
        <begin position="128"/>
        <end position="148"/>
    </location>
</feature>
<dbReference type="EMBL" id="BDQA01000539">
    <property type="protein sequence ID" value="GBH22018.1"/>
    <property type="molecule type" value="Genomic_RNA"/>
</dbReference>
<organism evidence="2">
    <name type="scientific">viral metagenome</name>
    <dbReference type="NCBI Taxonomy" id="1070528"/>
    <lineage>
        <taxon>unclassified sequences</taxon>
        <taxon>metagenomes</taxon>
        <taxon>organismal metagenomes</taxon>
    </lineage>
</organism>
<accession>A0A2V0RHN2</accession>
<feature type="compositionally biased region" description="Polar residues" evidence="1">
    <location>
        <begin position="324"/>
        <end position="338"/>
    </location>
</feature>
<protein>
    <submittedName>
        <fullName evidence="2">Uncharacterized protein</fullName>
    </submittedName>
</protein>
<evidence type="ECO:0000313" key="2">
    <source>
        <dbReference type="EMBL" id="GBH22018.1"/>
    </source>
</evidence>
<feature type="region of interest" description="Disordered" evidence="1">
    <location>
        <begin position="318"/>
        <end position="338"/>
    </location>
</feature>
<sequence>MSIQTESPSVIASALAESIETLTKSELQTTEVRRNIQTLIEAESEAVQTIIRSQFVDRNSIHNLFPKGFFSKKKIDTPLATPERAIFPIPKASSSSRKDAQADDDEDVDDKIVQTPDQIKAKIAELQKSLQTASPRHESEPRRPVEDEFYDDVAEELADRDDPESWHDASLREHPQVTTSKTYAQAIAGDDFVIITNPSTGEVAKVPKWVHTQVTTAVSSAYSGENYSSQFASALAFAAVKEPNELAQLRGETGKEFDLKVSTYRKGGYTRLAIDSRSATELIRLLTRKPKVTVFPCMLVKLLEEAIQRYRDNAPVHAPKEGTAQAQPAQKLQQNGRR</sequence>
<proteinExistence type="predicted"/>
<evidence type="ECO:0000256" key="1">
    <source>
        <dbReference type="SAM" id="MobiDB-lite"/>
    </source>
</evidence>
<feature type="region of interest" description="Disordered" evidence="1">
    <location>
        <begin position="86"/>
        <end position="110"/>
    </location>
</feature>
<name>A0A2V0RHN2_9ZZZZ</name>